<organism evidence="6 7">
    <name type="scientific">Bradyrhizobium arachidis</name>
    <dbReference type="NCBI Taxonomy" id="858423"/>
    <lineage>
        <taxon>Bacteria</taxon>
        <taxon>Pseudomonadati</taxon>
        <taxon>Pseudomonadota</taxon>
        <taxon>Alphaproteobacteria</taxon>
        <taxon>Hyphomicrobiales</taxon>
        <taxon>Nitrobacteraceae</taxon>
        <taxon>Bradyrhizobium</taxon>
    </lineage>
</organism>
<evidence type="ECO:0000256" key="3">
    <source>
        <dbReference type="ARBA" id="ARBA00023098"/>
    </source>
</evidence>
<reference evidence="6 7" key="1">
    <citation type="submission" date="2018-06" db="EMBL/GenBank/DDBJ databases">
        <title>Comparative genomics of Bradyrhizobium nodulating Arachidis hypogaea.</title>
        <authorList>
            <person name="Li Y."/>
        </authorList>
    </citation>
    <scope>NUCLEOTIDE SEQUENCE [LARGE SCALE GENOMIC DNA]</scope>
    <source>
        <strain evidence="6 7">CCBAU 051107</strain>
    </source>
</reference>
<dbReference type="SUPFAM" id="SSF52151">
    <property type="entry name" value="FabD/lysophospholipase-like"/>
    <property type="match status" value="1"/>
</dbReference>
<proteinExistence type="predicted"/>
<accession>A0AAE7TIA0</accession>
<evidence type="ECO:0000313" key="7">
    <source>
        <dbReference type="Proteomes" id="UP000594015"/>
    </source>
</evidence>
<name>A0AAE7TIA0_9BRAD</name>
<dbReference type="PANTHER" id="PTHR14226">
    <property type="entry name" value="NEUROPATHY TARGET ESTERASE/SWISS CHEESE D.MELANOGASTER"/>
    <property type="match status" value="1"/>
</dbReference>
<evidence type="ECO:0000256" key="1">
    <source>
        <dbReference type="ARBA" id="ARBA00022801"/>
    </source>
</evidence>
<evidence type="ECO:0000259" key="5">
    <source>
        <dbReference type="PROSITE" id="PS51635"/>
    </source>
</evidence>
<dbReference type="PROSITE" id="PS51635">
    <property type="entry name" value="PNPLA"/>
    <property type="match status" value="1"/>
</dbReference>
<sequence length="391" mass="41285">MIRPKAAGPRHTPAPCFPNGINHAWPSFWRSGYTAPTLVVGAGPGRRVSVLEILKGRGANGSNGEKVGLGSIRRPVVGLALGGGAARGFAHIGILRTLIANGIVPDVVVGTSIGAVVGGAYAAGQLDTLEDWGRSLQGVRTILGYLDIRLNGSGLIGGEKLATRLEEAIGQTLIEDLPIKFATVATEVRTGHEIWLTRGRVVDAMRASYALPGIFSPVLIGDRWLVDGALVNPVPVSAARALGAEVVIAANLSSDIFTHSTTIYAHGAMPEPIAPVAEEPAAKRRFPRFFSPEKTMKREFFGGGGRPGISSVMVDAFNIMQDRITRARLAGDPPDMLITPRVGQFGWFDFHRAEDLIAHGTRATERALESIQEAIEVLAPAPAGNAPKAGE</sequence>
<protein>
    <submittedName>
        <fullName evidence="6">Phospholipase</fullName>
    </submittedName>
</protein>
<dbReference type="KEGG" id="barh:WN72_30830"/>
<dbReference type="AlphaFoldDB" id="A0AAE7TIA0"/>
<gene>
    <name evidence="6" type="ORF">WN72_30830</name>
</gene>
<feature type="active site" description="Proton acceptor" evidence="4">
    <location>
        <position position="227"/>
    </location>
</feature>
<evidence type="ECO:0000313" key="6">
    <source>
        <dbReference type="EMBL" id="QOZ70207.1"/>
    </source>
</evidence>
<feature type="active site" description="Nucleophile" evidence="4">
    <location>
        <position position="112"/>
    </location>
</feature>
<feature type="short sequence motif" description="GXSXG" evidence="4">
    <location>
        <begin position="110"/>
        <end position="114"/>
    </location>
</feature>
<dbReference type="EMBL" id="CP030050">
    <property type="protein sequence ID" value="QOZ70207.1"/>
    <property type="molecule type" value="Genomic_DNA"/>
</dbReference>
<dbReference type="InterPro" id="IPR016035">
    <property type="entry name" value="Acyl_Trfase/lysoPLipase"/>
</dbReference>
<evidence type="ECO:0000256" key="2">
    <source>
        <dbReference type="ARBA" id="ARBA00022963"/>
    </source>
</evidence>
<dbReference type="GO" id="GO:0016042">
    <property type="term" value="P:lipid catabolic process"/>
    <property type="evidence" value="ECO:0007669"/>
    <property type="project" value="UniProtKB-UniRule"/>
</dbReference>
<dbReference type="InterPro" id="IPR050301">
    <property type="entry name" value="NTE"/>
</dbReference>
<dbReference type="PANTHER" id="PTHR14226:SF76">
    <property type="entry name" value="NTE FAMILY PROTEIN RSSA"/>
    <property type="match status" value="1"/>
</dbReference>
<feature type="domain" description="PNPLA" evidence="5">
    <location>
        <begin position="79"/>
        <end position="240"/>
    </location>
</feature>
<keyword evidence="3 4" id="KW-0443">Lipid metabolism</keyword>
<dbReference type="GO" id="GO:0016787">
    <property type="term" value="F:hydrolase activity"/>
    <property type="evidence" value="ECO:0007669"/>
    <property type="project" value="UniProtKB-UniRule"/>
</dbReference>
<evidence type="ECO:0000256" key="4">
    <source>
        <dbReference type="PROSITE-ProRule" id="PRU01161"/>
    </source>
</evidence>
<keyword evidence="1 4" id="KW-0378">Hydrolase</keyword>
<feature type="short sequence motif" description="DGA/G" evidence="4">
    <location>
        <begin position="227"/>
        <end position="229"/>
    </location>
</feature>
<dbReference type="InterPro" id="IPR002641">
    <property type="entry name" value="PNPLA_dom"/>
</dbReference>
<dbReference type="Gene3D" id="3.40.1090.10">
    <property type="entry name" value="Cytosolic phospholipase A2 catalytic domain"/>
    <property type="match status" value="2"/>
</dbReference>
<comment type="caution">
    <text evidence="4">Lacks conserved residue(s) required for the propagation of feature annotation.</text>
</comment>
<dbReference type="Pfam" id="PF01734">
    <property type="entry name" value="Patatin"/>
    <property type="match status" value="1"/>
</dbReference>
<keyword evidence="2 4" id="KW-0442">Lipid degradation</keyword>
<dbReference type="Proteomes" id="UP000594015">
    <property type="component" value="Chromosome"/>
</dbReference>